<feature type="transmembrane region" description="Helical" evidence="8">
    <location>
        <begin position="64"/>
        <end position="84"/>
    </location>
</feature>
<accession>A0A078MBK9</accession>
<evidence type="ECO:0000256" key="3">
    <source>
        <dbReference type="ARBA" id="ARBA00022448"/>
    </source>
</evidence>
<dbReference type="Pfam" id="PF01032">
    <property type="entry name" value="FecCD"/>
    <property type="match status" value="1"/>
</dbReference>
<dbReference type="PATRIC" id="fig|1461581.3.peg.1151"/>
<proteinExistence type="inferred from homology"/>
<dbReference type="GO" id="GO:0022857">
    <property type="term" value="F:transmembrane transporter activity"/>
    <property type="evidence" value="ECO:0007669"/>
    <property type="project" value="InterPro"/>
</dbReference>
<dbReference type="InterPro" id="IPR037294">
    <property type="entry name" value="ABC_BtuC-like"/>
</dbReference>
<feature type="transmembrane region" description="Helical" evidence="8">
    <location>
        <begin position="311"/>
        <end position="329"/>
    </location>
</feature>
<dbReference type="PANTHER" id="PTHR30472">
    <property type="entry name" value="FERRIC ENTEROBACTIN TRANSPORT SYSTEM PERMEASE PROTEIN"/>
    <property type="match status" value="1"/>
</dbReference>
<sequence>MSHSRSSATRAPVPGALWLFLLLVLVVVLGLCSLNVGASRLNLLNVLTADPDDRVSRILFASRLPRTIALILAGAALAVAGAILQMMARNRLVDTSTTGPMAAAALGMLVLAIALPQGLPLWGRFLIVSGFAAGGILLFLGVLQRMPLRSALIVPLVGLVMAGVIHAASGLIAHHFDLAQSLRAWNSGDFSAILRGRYELLWVAAGLTVAAILLADRFTVIGMGRDFATNIGVNYSLLMGAGVVLVAMIVGSVVVTAGVIPFIGLVAPNLVRLVTGDNLRRAVPLMALLGAALMLAADLIGRLLIHPYEVPSSNLLSIAGCAVFLAVLLQGRAKWS</sequence>
<evidence type="ECO:0000313" key="9">
    <source>
        <dbReference type="EMBL" id="CEA03609.1"/>
    </source>
</evidence>
<dbReference type="GO" id="GO:0033214">
    <property type="term" value="P:siderophore-iron import into cell"/>
    <property type="evidence" value="ECO:0007669"/>
    <property type="project" value="TreeGrafter"/>
</dbReference>
<feature type="transmembrane region" description="Helical" evidence="8">
    <location>
        <begin position="152"/>
        <end position="176"/>
    </location>
</feature>
<keyword evidence="3" id="KW-0813">Transport</keyword>
<keyword evidence="7 8" id="KW-0472">Membrane</keyword>
<evidence type="ECO:0000256" key="7">
    <source>
        <dbReference type="ARBA" id="ARBA00023136"/>
    </source>
</evidence>
<dbReference type="AlphaFoldDB" id="A0A078MBK9"/>
<evidence type="ECO:0000256" key="6">
    <source>
        <dbReference type="ARBA" id="ARBA00022989"/>
    </source>
</evidence>
<feature type="transmembrane region" description="Helical" evidence="8">
    <location>
        <begin position="253"/>
        <end position="271"/>
    </location>
</feature>
<gene>
    <name evidence="9" type="ORF">BN1049_01175</name>
</gene>
<dbReference type="SUPFAM" id="SSF81345">
    <property type="entry name" value="ABC transporter involved in vitamin B12 uptake, BtuC"/>
    <property type="match status" value="1"/>
</dbReference>
<comment type="similarity">
    <text evidence="2">Belongs to the binding-protein-dependent transport system permease family. FecCD subfamily.</text>
</comment>
<dbReference type="GO" id="GO:0005886">
    <property type="term" value="C:plasma membrane"/>
    <property type="evidence" value="ECO:0007669"/>
    <property type="project" value="UniProtKB-SubCell"/>
</dbReference>
<protein>
    <submittedName>
        <fullName evidence="9">Ferric siderophore ABC transporter permease</fullName>
    </submittedName>
</protein>
<organism evidence="9">
    <name type="scientific">Pseudomonas saudimassiliensis</name>
    <dbReference type="NCBI Taxonomy" id="1461581"/>
    <lineage>
        <taxon>Bacteria</taxon>
        <taxon>Pseudomonadati</taxon>
        <taxon>Pseudomonadota</taxon>
        <taxon>Gammaproteobacteria</taxon>
        <taxon>Pseudomonadales</taxon>
        <taxon>Pseudomonadaceae</taxon>
        <taxon>Pseudomonas</taxon>
    </lineage>
</organism>
<dbReference type="EMBL" id="LK391969">
    <property type="protein sequence ID" value="CEF26248.1"/>
    <property type="molecule type" value="Genomic_DNA"/>
</dbReference>
<evidence type="ECO:0000256" key="8">
    <source>
        <dbReference type="SAM" id="Phobius"/>
    </source>
</evidence>
<dbReference type="EMBL" id="LM997413">
    <property type="protein sequence ID" value="CEA03609.1"/>
    <property type="molecule type" value="Genomic_DNA"/>
</dbReference>
<evidence type="ECO:0000256" key="1">
    <source>
        <dbReference type="ARBA" id="ARBA00004651"/>
    </source>
</evidence>
<feature type="transmembrane region" description="Helical" evidence="8">
    <location>
        <begin position="283"/>
        <end position="305"/>
    </location>
</feature>
<feature type="transmembrane region" description="Helical" evidence="8">
    <location>
        <begin position="121"/>
        <end position="140"/>
    </location>
</feature>
<dbReference type="PANTHER" id="PTHR30472:SF27">
    <property type="entry name" value="PETROBACTIN IMPORT SYSTEM PERMEASE PROTEIN YCLN"/>
    <property type="match status" value="1"/>
</dbReference>
<keyword evidence="6 8" id="KW-1133">Transmembrane helix</keyword>
<evidence type="ECO:0000256" key="2">
    <source>
        <dbReference type="ARBA" id="ARBA00007935"/>
    </source>
</evidence>
<dbReference type="Gene3D" id="1.10.3470.10">
    <property type="entry name" value="ABC transporter involved in vitamin B12 uptake, BtuC"/>
    <property type="match status" value="1"/>
</dbReference>
<feature type="transmembrane region" description="Helical" evidence="8">
    <location>
        <begin position="196"/>
        <end position="215"/>
    </location>
</feature>
<name>A0A078MBK9_9PSED</name>
<comment type="subcellular location">
    <subcellularLocation>
        <location evidence="1">Cell membrane</location>
        <topology evidence="1">Multi-pass membrane protein</topology>
    </subcellularLocation>
</comment>
<evidence type="ECO:0000256" key="5">
    <source>
        <dbReference type="ARBA" id="ARBA00022692"/>
    </source>
</evidence>
<dbReference type="OrthoDB" id="9811975at2"/>
<keyword evidence="5 8" id="KW-0812">Transmembrane</keyword>
<feature type="transmembrane region" description="Helical" evidence="8">
    <location>
        <begin position="227"/>
        <end position="247"/>
    </location>
</feature>
<keyword evidence="4" id="KW-1003">Cell membrane</keyword>
<dbReference type="InterPro" id="IPR000522">
    <property type="entry name" value="ABC_transptr_permease_BtuC"/>
</dbReference>
<evidence type="ECO:0000256" key="4">
    <source>
        <dbReference type="ARBA" id="ARBA00022475"/>
    </source>
</evidence>
<reference evidence="9" key="1">
    <citation type="submission" date="2014-07" db="EMBL/GenBank/DDBJ databases">
        <authorList>
            <person name="Urmite Genomes Urmite Genomes"/>
        </authorList>
    </citation>
    <scope>NUCLEOTIDE SEQUENCE</scope>
    <source>
        <strain evidence="9">12M76_air</strain>
    </source>
</reference>